<reference evidence="5 6" key="1">
    <citation type="journal article" date="2023" name="Proc. Natl. Acad. Sci. U.S.A.">
        <title>A global phylogenomic analysis of the shiitake genus Lentinula.</title>
        <authorList>
            <person name="Sierra-Patev S."/>
            <person name="Min B."/>
            <person name="Naranjo-Ortiz M."/>
            <person name="Looney B."/>
            <person name="Konkel Z."/>
            <person name="Slot J.C."/>
            <person name="Sakamoto Y."/>
            <person name="Steenwyk J.L."/>
            <person name="Rokas A."/>
            <person name="Carro J."/>
            <person name="Camarero S."/>
            <person name="Ferreira P."/>
            <person name="Molpeceres G."/>
            <person name="Ruiz-Duenas F.J."/>
            <person name="Serrano A."/>
            <person name="Henrissat B."/>
            <person name="Drula E."/>
            <person name="Hughes K.W."/>
            <person name="Mata J.L."/>
            <person name="Ishikawa N.K."/>
            <person name="Vargas-Isla R."/>
            <person name="Ushijima S."/>
            <person name="Smith C.A."/>
            <person name="Donoghue J."/>
            <person name="Ahrendt S."/>
            <person name="Andreopoulos W."/>
            <person name="He G."/>
            <person name="LaButti K."/>
            <person name="Lipzen A."/>
            <person name="Ng V."/>
            <person name="Riley R."/>
            <person name="Sandor L."/>
            <person name="Barry K."/>
            <person name="Martinez A.T."/>
            <person name="Xiao Y."/>
            <person name="Gibbons J.G."/>
            <person name="Terashima K."/>
            <person name="Grigoriev I.V."/>
            <person name="Hibbett D."/>
        </authorList>
    </citation>
    <scope>NUCLEOTIDE SEQUENCE [LARGE SCALE GENOMIC DNA]</scope>
    <source>
        <strain evidence="5 6">TFB7810</strain>
    </source>
</reference>
<keyword evidence="5" id="KW-0378">Hydrolase</keyword>
<dbReference type="EMBL" id="JANVFU010000014">
    <property type="protein sequence ID" value="KAJ3740612.1"/>
    <property type="molecule type" value="Genomic_DNA"/>
</dbReference>
<dbReference type="PANTHER" id="PTHR21240:SF30">
    <property type="entry name" value="AMIDOHYDROLASE-RELATED DOMAIN-CONTAINING PROTEIN-RELATED"/>
    <property type="match status" value="1"/>
</dbReference>
<proteinExistence type="inferred from homology"/>
<dbReference type="Gene3D" id="3.20.20.140">
    <property type="entry name" value="Metal-dependent hydrolases"/>
    <property type="match status" value="1"/>
</dbReference>
<dbReference type="Pfam" id="PF04909">
    <property type="entry name" value="Amidohydro_2"/>
    <property type="match status" value="1"/>
</dbReference>
<name>A0A9W8NTR7_9AGAR</name>
<dbReference type="GO" id="GO:0019748">
    <property type="term" value="P:secondary metabolic process"/>
    <property type="evidence" value="ECO:0007669"/>
    <property type="project" value="TreeGrafter"/>
</dbReference>
<dbReference type="Proteomes" id="UP001142393">
    <property type="component" value="Unassembled WGS sequence"/>
</dbReference>
<sequence length="319" mass="36225">MTTLPLVITLEEHYVSPDLLAQRAVDDYSYVLPKLTNLGEERIKDMDAGSVTLQVLSHAAVNAPSSHLARSTNDKLSAAIEHHSKRLAAFAILPMADPHDAADELSRATKELYFVGALINNHLDGRFYDDPFFWPVFERAQELDVPIYIHPTFPSENTKQQYEGNYPESTAYWLGIAGWGWHADTGLHILRLFASGLFDKFPALKIIIGHMGELLPFQLDRIVPMSERWGKHERGLRQVWRENIWVTTSGMFSLAPLACLLHASPVEHIMFSIDYPFSSNETGQKFFEEVRKSGLVSEEDFEKIAYKNAERLLKVRAIE</sequence>
<evidence type="ECO:0000259" key="4">
    <source>
        <dbReference type="Pfam" id="PF04909"/>
    </source>
</evidence>
<dbReference type="AlphaFoldDB" id="A0A9W8NTR7"/>
<comment type="similarity">
    <text evidence="3">Belongs to the metallo-dependent hydrolases superfamily.</text>
</comment>
<gene>
    <name evidence="5" type="ORF">DFH05DRAFT_1537524</name>
</gene>
<dbReference type="GO" id="GO:0005829">
    <property type="term" value="C:cytosol"/>
    <property type="evidence" value="ECO:0007669"/>
    <property type="project" value="TreeGrafter"/>
</dbReference>
<keyword evidence="6" id="KW-1185">Reference proteome</keyword>
<evidence type="ECO:0000256" key="3">
    <source>
        <dbReference type="RuleBase" id="RU366045"/>
    </source>
</evidence>
<dbReference type="InterPro" id="IPR032465">
    <property type="entry name" value="ACMSD"/>
</dbReference>
<evidence type="ECO:0000256" key="1">
    <source>
        <dbReference type="ARBA" id="ARBA00022793"/>
    </source>
</evidence>
<organism evidence="5 6">
    <name type="scientific">Lentinula detonsa</name>
    <dbReference type="NCBI Taxonomy" id="2804962"/>
    <lineage>
        <taxon>Eukaryota</taxon>
        <taxon>Fungi</taxon>
        <taxon>Dikarya</taxon>
        <taxon>Basidiomycota</taxon>
        <taxon>Agaricomycotina</taxon>
        <taxon>Agaricomycetes</taxon>
        <taxon>Agaricomycetidae</taxon>
        <taxon>Agaricales</taxon>
        <taxon>Marasmiineae</taxon>
        <taxon>Omphalotaceae</taxon>
        <taxon>Lentinula</taxon>
    </lineage>
</organism>
<keyword evidence="2 3" id="KW-0456">Lyase</keyword>
<dbReference type="PANTHER" id="PTHR21240">
    <property type="entry name" value="2-AMINO-3-CARBOXYLMUCONATE-6-SEMIALDEHYDE DECARBOXYLASE"/>
    <property type="match status" value="1"/>
</dbReference>
<dbReference type="GO" id="GO:0016787">
    <property type="term" value="F:hydrolase activity"/>
    <property type="evidence" value="ECO:0007669"/>
    <property type="project" value="UniProtKB-KW"/>
</dbReference>
<evidence type="ECO:0000256" key="2">
    <source>
        <dbReference type="ARBA" id="ARBA00023239"/>
    </source>
</evidence>
<dbReference type="InterPro" id="IPR006680">
    <property type="entry name" value="Amidohydro-rel"/>
</dbReference>
<feature type="domain" description="Amidohydrolase-related" evidence="4">
    <location>
        <begin position="27"/>
        <end position="314"/>
    </location>
</feature>
<dbReference type="GO" id="GO:0016831">
    <property type="term" value="F:carboxy-lyase activity"/>
    <property type="evidence" value="ECO:0007669"/>
    <property type="project" value="UniProtKB-KW"/>
</dbReference>
<protein>
    <submittedName>
        <fullName evidence="5">Metal-dependent hydrolase</fullName>
    </submittedName>
</protein>
<dbReference type="SUPFAM" id="SSF51556">
    <property type="entry name" value="Metallo-dependent hydrolases"/>
    <property type="match status" value="1"/>
</dbReference>
<evidence type="ECO:0000313" key="5">
    <source>
        <dbReference type="EMBL" id="KAJ3740612.1"/>
    </source>
</evidence>
<comment type="caution">
    <text evidence="5">The sequence shown here is derived from an EMBL/GenBank/DDBJ whole genome shotgun (WGS) entry which is preliminary data.</text>
</comment>
<evidence type="ECO:0000313" key="6">
    <source>
        <dbReference type="Proteomes" id="UP001142393"/>
    </source>
</evidence>
<keyword evidence="1 3" id="KW-0210">Decarboxylase</keyword>
<accession>A0A9W8NTR7</accession>
<dbReference type="InterPro" id="IPR032466">
    <property type="entry name" value="Metal_Hydrolase"/>
</dbReference>